<keyword evidence="6 7" id="KW-0472">Membrane</keyword>
<keyword evidence="4 7" id="KW-0812">Transmembrane</keyword>
<dbReference type="PANTHER" id="PTHR30589">
    <property type="entry name" value="PROLIPOPROTEIN DIACYLGLYCERYL TRANSFERASE"/>
    <property type="match status" value="1"/>
</dbReference>
<evidence type="ECO:0000313" key="9">
    <source>
        <dbReference type="Proteomes" id="UP000007100"/>
    </source>
</evidence>
<sequence length="276" mass="31258">MKNVYVWPHFDPILVRFGPFAIHYYALAYITALVLGWRLMRRLVREAPVVATHEQVDDFLSWATLGVVLGGRLGYILFYQPVYFLDHLNRTYAVWDGGMSFHGGMLGVAVAILIYCRRHGIDPWRFGDRVAVPVPIGLFLGRIANFVNGELWGRPAPAWFPFRMIYPESGSDVPRYPSELIEATLEGLVLFIVLLIASRNERIRSQPGYLGGMFVMGYGIARTTAECFRQPDWFLGYLMFGLTMGQLLSIPMIVIGATMIWRAKYVARRQGALATA</sequence>
<accession>F0J3L1</accession>
<feature type="transmembrane region" description="Helical" evidence="7">
    <location>
        <begin position="20"/>
        <end position="39"/>
    </location>
</feature>
<dbReference type="PANTHER" id="PTHR30589:SF0">
    <property type="entry name" value="PHOSPHATIDYLGLYCEROL--PROLIPOPROTEIN DIACYLGLYCERYL TRANSFERASE"/>
    <property type="match status" value="1"/>
</dbReference>
<dbReference type="InterPro" id="IPR001640">
    <property type="entry name" value="Lgt"/>
</dbReference>
<dbReference type="HOGENOM" id="CLU_013386_1_0_5"/>
<dbReference type="Pfam" id="PF01790">
    <property type="entry name" value="LGT"/>
    <property type="match status" value="1"/>
</dbReference>
<dbReference type="GO" id="GO:0042158">
    <property type="term" value="P:lipoprotein biosynthetic process"/>
    <property type="evidence" value="ECO:0007669"/>
    <property type="project" value="UniProtKB-UniRule"/>
</dbReference>
<name>F0J3L1_ACIMA</name>
<keyword evidence="9" id="KW-1185">Reference proteome</keyword>
<dbReference type="EMBL" id="AP012035">
    <property type="protein sequence ID" value="BAJ79867.1"/>
    <property type="molecule type" value="Genomic_DNA"/>
</dbReference>
<comment type="function">
    <text evidence="7">Catalyzes the transfer of the diacylglyceryl group from phosphatidylglycerol to the sulfhydryl group of the N-terminal cysteine of a prolipoprotein, the first step in the formation of mature lipoproteins.</text>
</comment>
<evidence type="ECO:0000256" key="6">
    <source>
        <dbReference type="ARBA" id="ARBA00023136"/>
    </source>
</evidence>
<comment type="similarity">
    <text evidence="1 7">Belongs to the Lgt family.</text>
</comment>
<keyword evidence="5 7" id="KW-1133">Transmembrane helix</keyword>
<dbReference type="NCBIfam" id="TIGR00544">
    <property type="entry name" value="lgt"/>
    <property type="match status" value="1"/>
</dbReference>
<keyword evidence="8" id="KW-0328">Glycosyltransferase</keyword>
<dbReference type="UniPathway" id="UPA00664"/>
<keyword evidence="8" id="KW-0449">Lipoprotein</keyword>
<organism evidence="8 9">
    <name type="scientific">Acidiphilium multivorum (strain DSM 11245 / JCM 8867 / NBRC 100883 / AIU 301)</name>
    <dbReference type="NCBI Taxonomy" id="926570"/>
    <lineage>
        <taxon>Bacteria</taxon>
        <taxon>Pseudomonadati</taxon>
        <taxon>Pseudomonadota</taxon>
        <taxon>Alphaproteobacteria</taxon>
        <taxon>Acetobacterales</taxon>
        <taxon>Acidocellaceae</taxon>
        <taxon>Acidiphilium</taxon>
    </lineage>
</organism>
<comment type="pathway">
    <text evidence="7">Protein modification; lipoprotein biosynthesis (diacylglyceryl transfer).</text>
</comment>
<evidence type="ECO:0000256" key="3">
    <source>
        <dbReference type="ARBA" id="ARBA00022679"/>
    </source>
</evidence>
<keyword evidence="2 7" id="KW-1003">Cell membrane</keyword>
<gene>
    <name evidence="7 8" type="primary">lgt</name>
    <name evidence="8" type="ordered locus">ACMV_05200</name>
</gene>
<feature type="transmembrane region" description="Helical" evidence="7">
    <location>
        <begin position="99"/>
        <end position="118"/>
    </location>
</feature>
<comment type="catalytic activity">
    <reaction evidence="7">
        <text>L-cysteinyl-[prolipoprotein] + a 1,2-diacyl-sn-glycero-3-phospho-(1'-sn-glycerol) = an S-1,2-diacyl-sn-glyceryl-L-cysteinyl-[prolipoprotein] + sn-glycerol 1-phosphate + H(+)</text>
        <dbReference type="Rhea" id="RHEA:56712"/>
        <dbReference type="Rhea" id="RHEA-COMP:14679"/>
        <dbReference type="Rhea" id="RHEA-COMP:14680"/>
        <dbReference type="ChEBI" id="CHEBI:15378"/>
        <dbReference type="ChEBI" id="CHEBI:29950"/>
        <dbReference type="ChEBI" id="CHEBI:57685"/>
        <dbReference type="ChEBI" id="CHEBI:64716"/>
        <dbReference type="ChEBI" id="CHEBI:140658"/>
        <dbReference type="EC" id="2.5.1.145"/>
    </reaction>
</comment>
<evidence type="ECO:0000256" key="1">
    <source>
        <dbReference type="ARBA" id="ARBA00007150"/>
    </source>
</evidence>
<dbReference type="OrthoDB" id="871140at2"/>
<dbReference type="HAMAP" id="MF_01147">
    <property type="entry name" value="Lgt"/>
    <property type="match status" value="1"/>
</dbReference>
<evidence type="ECO:0000256" key="2">
    <source>
        <dbReference type="ARBA" id="ARBA00022475"/>
    </source>
</evidence>
<protein>
    <recommendedName>
        <fullName evidence="7">Phosphatidylglycerol--prolipoprotein diacylglyceryl transferase</fullName>
        <ecNumber evidence="7">2.5.1.145</ecNumber>
    </recommendedName>
</protein>
<dbReference type="GO" id="GO:0005886">
    <property type="term" value="C:plasma membrane"/>
    <property type="evidence" value="ECO:0007669"/>
    <property type="project" value="UniProtKB-SubCell"/>
</dbReference>
<keyword evidence="7" id="KW-0997">Cell inner membrane</keyword>
<dbReference type="PROSITE" id="PS01311">
    <property type="entry name" value="LGT"/>
    <property type="match status" value="1"/>
</dbReference>
<evidence type="ECO:0000313" key="8">
    <source>
        <dbReference type="EMBL" id="BAJ79867.1"/>
    </source>
</evidence>
<dbReference type="KEGG" id="amv:ACMV_05200"/>
<dbReference type="AlphaFoldDB" id="F0J3L1"/>
<dbReference type="Proteomes" id="UP000007100">
    <property type="component" value="Chromosome"/>
</dbReference>
<dbReference type="SMR" id="F0J3L1"/>
<evidence type="ECO:0000256" key="4">
    <source>
        <dbReference type="ARBA" id="ARBA00022692"/>
    </source>
</evidence>
<feature type="binding site" evidence="7">
    <location>
        <position position="142"/>
    </location>
    <ligand>
        <name>a 1,2-diacyl-sn-glycero-3-phospho-(1'-sn-glycerol)</name>
        <dbReference type="ChEBI" id="CHEBI:64716"/>
    </ligand>
</feature>
<evidence type="ECO:0000256" key="5">
    <source>
        <dbReference type="ARBA" id="ARBA00022989"/>
    </source>
</evidence>
<proteinExistence type="inferred from homology"/>
<feature type="transmembrane region" description="Helical" evidence="7">
    <location>
        <begin position="59"/>
        <end position="79"/>
    </location>
</feature>
<evidence type="ECO:0000256" key="7">
    <source>
        <dbReference type="HAMAP-Rule" id="MF_01147"/>
    </source>
</evidence>
<dbReference type="GO" id="GO:0008961">
    <property type="term" value="F:phosphatidylglycerol-prolipoprotein diacylglyceryl transferase activity"/>
    <property type="evidence" value="ECO:0007669"/>
    <property type="project" value="UniProtKB-UniRule"/>
</dbReference>
<feature type="transmembrane region" description="Helical" evidence="7">
    <location>
        <begin position="237"/>
        <end position="261"/>
    </location>
</feature>
<keyword evidence="3 7" id="KW-0808">Transferase</keyword>
<comment type="subcellular location">
    <subcellularLocation>
        <location evidence="7">Cell inner membrane</location>
        <topology evidence="7">Multi-pass membrane protein</topology>
    </subcellularLocation>
</comment>
<feature type="transmembrane region" description="Helical" evidence="7">
    <location>
        <begin position="209"/>
        <end position="225"/>
    </location>
</feature>
<reference evidence="8 9" key="1">
    <citation type="submission" date="2010-12" db="EMBL/GenBank/DDBJ databases">
        <title>Whole genome sequence of Acidiphilium multivorum AIU301.</title>
        <authorList>
            <person name="Narita-Yamada S."/>
            <person name="Nakamura S."/>
            <person name="Ito N."/>
            <person name="Takarada H."/>
            <person name="Katano Y."/>
            <person name="Nakazawa H."/>
            <person name="Hosoyama A."/>
            <person name="Yamada R."/>
            <person name="Fujita N."/>
        </authorList>
    </citation>
    <scope>NUCLEOTIDE SEQUENCE [LARGE SCALE GENOMIC DNA]</scope>
    <source>
        <strain evidence="9">DSM 11245 / JCM 8867 / AIU301</strain>
    </source>
</reference>
<dbReference type="EC" id="2.5.1.145" evidence="7"/>
<dbReference type="RefSeq" id="WP_007422304.1">
    <property type="nucleotide sequence ID" value="NC_015186.1"/>
</dbReference>